<dbReference type="InterPro" id="IPR048320">
    <property type="entry name" value="COG3_N"/>
</dbReference>
<dbReference type="PROSITE" id="PS00639">
    <property type="entry name" value="THIOL_PROTEASE_HIS"/>
    <property type="match status" value="1"/>
</dbReference>
<dbReference type="PRINTS" id="PR00705">
    <property type="entry name" value="PAPAIN"/>
</dbReference>
<dbReference type="PROSITE" id="PS00640">
    <property type="entry name" value="THIOL_PROTEASE_ASN"/>
    <property type="match status" value="1"/>
</dbReference>
<keyword evidence="4" id="KW-1015">Disulfide bond</keyword>
<dbReference type="Proteomes" id="UP001141327">
    <property type="component" value="Unassembled WGS sequence"/>
</dbReference>
<dbReference type="EMBL" id="JAPMOS010000008">
    <property type="protein sequence ID" value="KAJ4461227.1"/>
    <property type="molecule type" value="Genomic_DNA"/>
</dbReference>
<feature type="region of interest" description="Disordered" evidence="6">
    <location>
        <begin position="717"/>
        <end position="740"/>
    </location>
</feature>
<feature type="compositionally biased region" description="Pro residues" evidence="6">
    <location>
        <begin position="838"/>
        <end position="858"/>
    </location>
</feature>
<dbReference type="Pfam" id="PF08246">
    <property type="entry name" value="Inhibitor_I29"/>
    <property type="match status" value="1"/>
</dbReference>
<feature type="compositionally biased region" description="Low complexity" evidence="6">
    <location>
        <begin position="1049"/>
        <end position="1089"/>
    </location>
</feature>
<accession>A0ABQ8URS4</accession>
<feature type="compositionally biased region" description="Pro residues" evidence="6">
    <location>
        <begin position="915"/>
        <end position="936"/>
    </location>
</feature>
<comment type="similarity">
    <text evidence="1">Belongs to the EXO70 family.</text>
</comment>
<dbReference type="PANTHER" id="PTHR12411">
    <property type="entry name" value="CYSTEINE PROTEASE FAMILY C1-RELATED"/>
    <property type="match status" value="1"/>
</dbReference>
<dbReference type="InterPro" id="IPR016159">
    <property type="entry name" value="Cullin_repeat-like_dom_sf"/>
</dbReference>
<name>A0ABQ8URS4_9EUKA</name>
<organism evidence="9 10">
    <name type="scientific">Paratrimastix pyriformis</name>
    <dbReference type="NCBI Taxonomy" id="342808"/>
    <lineage>
        <taxon>Eukaryota</taxon>
        <taxon>Metamonada</taxon>
        <taxon>Preaxostyla</taxon>
        <taxon>Paratrimastigidae</taxon>
        <taxon>Paratrimastix</taxon>
    </lineage>
</organism>
<dbReference type="PROSITE" id="PS00139">
    <property type="entry name" value="THIOL_PROTEASE_CYS"/>
    <property type="match status" value="1"/>
</dbReference>
<proteinExistence type="inferred from homology"/>
<reference evidence="9" key="1">
    <citation type="journal article" date="2022" name="bioRxiv">
        <title>Genomics of Preaxostyla Flagellates Illuminates Evolutionary Transitions and the Path Towards Mitochondrial Loss.</title>
        <authorList>
            <person name="Novak L.V.F."/>
            <person name="Treitli S.C."/>
            <person name="Pyrih J."/>
            <person name="Halakuc P."/>
            <person name="Pipaliya S.V."/>
            <person name="Vacek V."/>
            <person name="Brzon O."/>
            <person name="Soukal P."/>
            <person name="Eme L."/>
            <person name="Dacks J.B."/>
            <person name="Karnkowska A."/>
            <person name="Elias M."/>
            <person name="Hampl V."/>
        </authorList>
    </citation>
    <scope>NUCLEOTIDE SEQUENCE</scope>
    <source>
        <strain evidence="9">RCP-MX</strain>
    </source>
</reference>
<dbReference type="InterPro" id="IPR013128">
    <property type="entry name" value="Peptidase_C1A"/>
</dbReference>
<dbReference type="SUPFAM" id="SSF54001">
    <property type="entry name" value="Cysteine proteinases"/>
    <property type="match status" value="1"/>
</dbReference>
<dbReference type="CDD" id="cd02248">
    <property type="entry name" value="Peptidase_C1A"/>
    <property type="match status" value="1"/>
</dbReference>
<keyword evidence="10" id="KW-1185">Reference proteome</keyword>
<dbReference type="InterPro" id="IPR000668">
    <property type="entry name" value="Peptidase_C1A_C"/>
</dbReference>
<dbReference type="SMART" id="SM00645">
    <property type="entry name" value="Pept_C1"/>
    <property type="match status" value="1"/>
</dbReference>
<dbReference type="Pfam" id="PF04136">
    <property type="entry name" value="COG3_N"/>
    <property type="match status" value="1"/>
</dbReference>
<evidence type="ECO:0000256" key="6">
    <source>
        <dbReference type="SAM" id="MobiDB-lite"/>
    </source>
</evidence>
<dbReference type="Gene3D" id="3.90.70.10">
    <property type="entry name" value="Cysteine proteinases"/>
    <property type="match status" value="1"/>
</dbReference>
<evidence type="ECO:0000256" key="5">
    <source>
        <dbReference type="SAM" id="Coils"/>
    </source>
</evidence>
<evidence type="ECO:0000259" key="8">
    <source>
        <dbReference type="SMART" id="SM00848"/>
    </source>
</evidence>
<feature type="compositionally biased region" description="Gly residues" evidence="6">
    <location>
        <begin position="1212"/>
        <end position="1226"/>
    </location>
</feature>
<feature type="compositionally biased region" description="Low complexity" evidence="6">
    <location>
        <begin position="1015"/>
        <end position="1027"/>
    </location>
</feature>
<dbReference type="InterPro" id="IPR000169">
    <property type="entry name" value="Pept_cys_AS"/>
</dbReference>
<feature type="domain" description="Peptidase C1A papain C-terminal" evidence="7">
    <location>
        <begin position="1416"/>
        <end position="1628"/>
    </location>
</feature>
<dbReference type="SUPFAM" id="SSF74788">
    <property type="entry name" value="Cullin repeat-like"/>
    <property type="match status" value="1"/>
</dbReference>
<dbReference type="InterPro" id="IPR025661">
    <property type="entry name" value="Pept_asp_AS"/>
</dbReference>
<feature type="compositionally biased region" description="Pro residues" evidence="6">
    <location>
        <begin position="1157"/>
        <end position="1205"/>
    </location>
</feature>
<dbReference type="SMART" id="SM00848">
    <property type="entry name" value="Inhibitor_I29"/>
    <property type="match status" value="1"/>
</dbReference>
<feature type="coiled-coil region" evidence="5">
    <location>
        <begin position="745"/>
        <end position="772"/>
    </location>
</feature>
<feature type="compositionally biased region" description="Low complexity" evidence="6">
    <location>
        <begin position="902"/>
        <end position="914"/>
    </location>
</feature>
<dbReference type="Pfam" id="PF00112">
    <property type="entry name" value="Peptidase_C1"/>
    <property type="match status" value="1"/>
</dbReference>
<dbReference type="Gene3D" id="1.20.1280.170">
    <property type="entry name" value="Exocyst complex component Exo70"/>
    <property type="match status" value="2"/>
</dbReference>
<dbReference type="InterPro" id="IPR025660">
    <property type="entry name" value="Pept_his_AS"/>
</dbReference>
<evidence type="ECO:0000313" key="9">
    <source>
        <dbReference type="EMBL" id="KAJ4461227.1"/>
    </source>
</evidence>
<evidence type="ECO:0000256" key="2">
    <source>
        <dbReference type="ARBA" id="ARBA00008455"/>
    </source>
</evidence>
<keyword evidence="3" id="KW-0813">Transport</keyword>
<comment type="similarity">
    <text evidence="2">Belongs to the peptidase C1 family.</text>
</comment>
<dbReference type="InterPro" id="IPR046364">
    <property type="entry name" value="Exo70_C"/>
</dbReference>
<evidence type="ECO:0000256" key="3">
    <source>
        <dbReference type="ARBA" id="ARBA00022448"/>
    </source>
</evidence>
<evidence type="ECO:0000256" key="4">
    <source>
        <dbReference type="ARBA" id="ARBA00023157"/>
    </source>
</evidence>
<feature type="compositionally biased region" description="Pro residues" evidence="6">
    <location>
        <begin position="949"/>
        <end position="983"/>
    </location>
</feature>
<feature type="region of interest" description="Disordered" evidence="6">
    <location>
        <begin position="801"/>
        <end position="990"/>
    </location>
</feature>
<dbReference type="InterPro" id="IPR038765">
    <property type="entry name" value="Papain-like_cys_pep_sf"/>
</dbReference>
<feature type="region of interest" description="Disordered" evidence="6">
    <location>
        <begin position="1003"/>
        <end position="1274"/>
    </location>
</feature>
<gene>
    <name evidence="9" type="ORF">PAPYR_2255</name>
</gene>
<feature type="compositionally biased region" description="Polar residues" evidence="6">
    <location>
        <begin position="721"/>
        <end position="735"/>
    </location>
</feature>
<feature type="compositionally biased region" description="Low complexity" evidence="6">
    <location>
        <begin position="937"/>
        <end position="948"/>
    </location>
</feature>
<evidence type="ECO:0000259" key="7">
    <source>
        <dbReference type="SMART" id="SM00645"/>
    </source>
</evidence>
<sequence>MSMERDEERLAFLRECLSKSDTLTEQVLSTLQEFENRLETMEDMMAPVHESTAKLKRSHENILSTTATVDKFLSKFNITDEIRQRLSESPTAGTGLSSFFEALDKVNDAFAFMVNNRSFKSAEKCLPTLKALSNSGLHSLEALFGRMLDQHSTPISRDSLSRETTDPQPLLTIPQNALSQLSQMRGYLFSFGRLEYQKKYRSTNTMLDTHAGAHRDPPANMAKTMTVMTPDKVKSDADLSVPLPPLISSHTLGRFGTYLGSPVYLRPSPFHSTRPHRLASSLVPLTASPRPTSGSNHFTWLLNAFAIMIKAELTLARTVLNREELGLYGDIVEPSLDLLIETVSYVVKKNKMSEHVFVMLDFLTSCYNLESAFRELLQDTPKNAAKMLELVRLIEATATRAMEELEQDVLNPPGKAYAPSPNGGIFPLTMNILNTLHRLFTYQATVERILKPSASPWGTSPITNSIFMTPAPTPSPGPSPSSAFAFQAPATAAAAAAAAAAAPPRRPASQELHNYICRIVQALESTLEAKSRTYKSPSLTSLFLMNNYHFVLKVYEGIIGDNKREYQTRTWDRIVQSIAAHVQLEYKKGSEQLTSAGCQLLKQKYSGFNEAFAEIVHTQSGYTIPDATLRSSVRHEAVELVKAMYQQFLQRYPTEIFTKNPDKYLKYTVETVEQMINSLMATKAEPPVDLEKKPSLLKMRKIKTLIATATRQEEAEDGLVSSFNGPNNISPTQPADKNAPVVEGEAEIDEKIAALEKQLEQQQSKKHALFELLKQVLNADSKKKKEDEARHREEMWRAATYAGPSLPSPSPPLYPDASPSLMPSPPVNPQFGFAPHPGARPYPGPPPSILGMTLPPPGQGMDMYGNPGAYYVQGMEPPAQQPGGYPPSVYPGPSLPLPTPPSDGLRSSAGGYPQYPAPGTPGQQPYPAPAQPPPLSPSQSPAYYMGPYGYPPPISPSGPPPPAYYGGPPPPSPQQQPGAPPPGLQQAGFSSLVASMAAALARPSTPITAHDTFRPSRPGSPSVVSPSPTAPPADGFSANPFGSRSYSNTGPRPSGSRSPTRGGSYYSSNPTRPSHSGGPPSPGPSAHSRSLADIVAARMQRQESPGRGGSEDPRDLGPNGLPNAPTVFGRFHDRSHGSHHAVPPQSPLQQPDGGPAALPPPPMGNSPHTRPLPPPPPSPGYGPAYPPYYPSQYHPQPPADYPAAPPYSGASGSRGGGYGAGGGGYGQSQSILGPAPHLGGGPRMRHLTRAAKAGGEDPQTGKGPTRTNTSDPSGEERMLAFCKKCVLTLAFSASGKMFTRIHLLVLFFFALSLAAPRTDSDLQSEFSSFLHKYQKSYNNAEMDLRFNIWKKNLAYIEEFNGRQNAADKDALVLGMNRFGDLSHEEFQALYLRPMQWHSATNSTARHFVRSRANDDLPTMVDWRMQGAVTPVQDQGECGSCWAFSAVAAIESANFLKNKNLVKLSEQQLIDCCPSCQGCQGGFMPDAYQCLIEEGGLDQEDCYPYDEADKTCRYQASCARASVASFVEVDEADEVAMAEAVVKTPLSIAIDASHVSFQFYKSGVYDERACSQYSLDHGVFLVGYSDQGSVPFWIVRNSWGPDWGQQGYIFMRKDHNNQCGVASAASYPVIA</sequence>
<keyword evidence="5" id="KW-0175">Coiled coil</keyword>
<dbReference type="Pfam" id="PF03081">
    <property type="entry name" value="Exo70_C"/>
    <property type="match status" value="1"/>
</dbReference>
<dbReference type="InterPro" id="IPR013201">
    <property type="entry name" value="Prot_inhib_I29"/>
</dbReference>
<dbReference type="InterPro" id="IPR039417">
    <property type="entry name" value="Peptidase_C1A_papain-like"/>
</dbReference>
<protein>
    <submittedName>
        <fullName evidence="9">Cathepsin L2</fullName>
    </submittedName>
</protein>
<feature type="compositionally biased region" description="Pro residues" evidence="6">
    <location>
        <begin position="884"/>
        <end position="901"/>
    </location>
</feature>
<comment type="caution">
    <text evidence="9">The sequence shown here is derived from an EMBL/GenBank/DDBJ whole genome shotgun (WGS) entry which is preliminary data.</text>
</comment>
<evidence type="ECO:0000256" key="1">
    <source>
        <dbReference type="ARBA" id="ARBA00006756"/>
    </source>
</evidence>
<feature type="domain" description="Cathepsin propeptide inhibitor" evidence="8">
    <location>
        <begin position="1326"/>
        <end position="1386"/>
    </location>
</feature>
<evidence type="ECO:0000313" key="10">
    <source>
        <dbReference type="Proteomes" id="UP001141327"/>
    </source>
</evidence>